<dbReference type="PANTHER" id="PTHR43767">
    <property type="entry name" value="LONG-CHAIN-FATTY-ACID--COA LIGASE"/>
    <property type="match status" value="1"/>
</dbReference>
<dbReference type="NCBIfam" id="NF006182">
    <property type="entry name" value="PRK08316.1"/>
    <property type="match status" value="1"/>
</dbReference>
<dbReference type="PROSITE" id="PS00455">
    <property type="entry name" value="AMP_BINDING"/>
    <property type="match status" value="1"/>
</dbReference>
<dbReference type="Gene3D" id="3.40.50.12780">
    <property type="entry name" value="N-terminal domain of ligase-like"/>
    <property type="match status" value="1"/>
</dbReference>
<gene>
    <name evidence="3" type="ORF">ACFOSU_05530</name>
</gene>
<dbReference type="PANTHER" id="PTHR43767:SF7">
    <property type="entry name" value="MEDIUM_LONG-CHAIN-FATTY-ACID--COA LIGASE FADD8"/>
    <property type="match status" value="1"/>
</dbReference>
<dbReference type="Gene3D" id="3.30.300.30">
    <property type="match status" value="1"/>
</dbReference>
<dbReference type="CDD" id="cd17631">
    <property type="entry name" value="FACL_FadD13-like"/>
    <property type="match status" value="1"/>
</dbReference>
<dbReference type="RefSeq" id="WP_380687298.1">
    <property type="nucleotide sequence ID" value="NZ_JBHRSS010000003.1"/>
</dbReference>
<dbReference type="SUPFAM" id="SSF56801">
    <property type="entry name" value="Acetyl-CoA synthetase-like"/>
    <property type="match status" value="1"/>
</dbReference>
<feature type="domain" description="AMP-dependent synthetase/ligase" evidence="1">
    <location>
        <begin position="22"/>
        <end position="392"/>
    </location>
</feature>
<dbReference type="InterPro" id="IPR042099">
    <property type="entry name" value="ANL_N_sf"/>
</dbReference>
<evidence type="ECO:0000313" key="4">
    <source>
        <dbReference type="Proteomes" id="UP001595462"/>
    </source>
</evidence>
<protein>
    <submittedName>
        <fullName evidence="3">Fatty acyl-CoA synthetase</fullName>
    </submittedName>
</protein>
<reference evidence="4" key="1">
    <citation type="journal article" date="2019" name="Int. J. Syst. Evol. Microbiol.">
        <title>The Global Catalogue of Microorganisms (GCM) 10K type strain sequencing project: providing services to taxonomists for standard genome sequencing and annotation.</title>
        <authorList>
            <consortium name="The Broad Institute Genomics Platform"/>
            <consortium name="The Broad Institute Genome Sequencing Center for Infectious Disease"/>
            <person name="Wu L."/>
            <person name="Ma J."/>
        </authorList>
    </citation>
    <scope>NUCLEOTIDE SEQUENCE [LARGE SCALE GENOMIC DNA]</scope>
    <source>
        <strain evidence="4">KCTC 52640</strain>
    </source>
</reference>
<dbReference type="Pfam" id="PF13193">
    <property type="entry name" value="AMP-binding_C"/>
    <property type="match status" value="1"/>
</dbReference>
<dbReference type="InterPro" id="IPR050237">
    <property type="entry name" value="ATP-dep_AMP-bd_enzyme"/>
</dbReference>
<evidence type="ECO:0000259" key="2">
    <source>
        <dbReference type="Pfam" id="PF13193"/>
    </source>
</evidence>
<dbReference type="InterPro" id="IPR045851">
    <property type="entry name" value="AMP-bd_C_sf"/>
</dbReference>
<keyword evidence="4" id="KW-1185">Reference proteome</keyword>
<dbReference type="InterPro" id="IPR000873">
    <property type="entry name" value="AMP-dep_synth/lig_dom"/>
</dbReference>
<sequence length="531" mass="57969">MGFDPTQAVRGAIGNTLGDALHRSVCRQPQAPALYFQGRDWSYAQLDVGANRVARGLLDAGLVQGDRVAAYGKNSDAYVLLWLGCVRAGLIHVPVNYALVRDELAYICNQSGAAALFCDDDLMANVEALGDTVDLRLRGSLRAEKAHARTEALDILSLALSTAGGTGNDTPPPVDIGDDDPVQILYTSGTTSAPKGAVHTYRSLFAEYIGCLLHLDVAEHDRCLAALPLYHSAQMHCFLMPGLLRGAFNYLIESPQADRVLEIIETEGITSFFAPPTVWIGLLRHDDFDRRDLASLRKLYYGASIMPEPIVAELARRLPEGRLFNCYGQSEIAPLATVLAPEEHVADRLSSCGRPITTVQTRIVRPGTLEDCAPGEHGEIVHRSPQLMVAYWDKPEQTAEAFEGGWFHSGDLAYRDDEGFIYIVDRIKDVVNTGGVMVASREVEEALYTHPAIAEIAVIGVPHAKWVEAIAAVVVLKPGSTASAEELIAHARERLAAFKLPKAVHFVDELPKNTAGKLLKRELRTRFSDEK</sequence>
<name>A0ABV7EPE8_9GAMM</name>
<dbReference type="Pfam" id="PF00501">
    <property type="entry name" value="AMP-binding"/>
    <property type="match status" value="1"/>
</dbReference>
<proteinExistence type="predicted"/>
<dbReference type="InterPro" id="IPR025110">
    <property type="entry name" value="AMP-bd_C"/>
</dbReference>
<organism evidence="3 4">
    <name type="scientific">Salinisphaera aquimarina</name>
    <dbReference type="NCBI Taxonomy" id="2094031"/>
    <lineage>
        <taxon>Bacteria</taxon>
        <taxon>Pseudomonadati</taxon>
        <taxon>Pseudomonadota</taxon>
        <taxon>Gammaproteobacteria</taxon>
        <taxon>Salinisphaerales</taxon>
        <taxon>Salinisphaeraceae</taxon>
        <taxon>Salinisphaera</taxon>
    </lineage>
</organism>
<comment type="caution">
    <text evidence="3">The sequence shown here is derived from an EMBL/GenBank/DDBJ whole genome shotgun (WGS) entry which is preliminary data.</text>
</comment>
<dbReference type="EMBL" id="JBHRSS010000003">
    <property type="protein sequence ID" value="MFC3103351.1"/>
    <property type="molecule type" value="Genomic_DNA"/>
</dbReference>
<accession>A0ABV7EPE8</accession>
<evidence type="ECO:0000259" key="1">
    <source>
        <dbReference type="Pfam" id="PF00501"/>
    </source>
</evidence>
<evidence type="ECO:0000313" key="3">
    <source>
        <dbReference type="EMBL" id="MFC3103351.1"/>
    </source>
</evidence>
<dbReference type="InterPro" id="IPR020845">
    <property type="entry name" value="AMP-binding_CS"/>
</dbReference>
<dbReference type="Proteomes" id="UP001595462">
    <property type="component" value="Unassembled WGS sequence"/>
</dbReference>
<feature type="domain" description="AMP-binding enzyme C-terminal" evidence="2">
    <location>
        <begin position="442"/>
        <end position="517"/>
    </location>
</feature>